<protein>
    <submittedName>
        <fullName evidence="3">Uncharacterized protein</fullName>
    </submittedName>
</protein>
<sequence>MDRWYEGNAVVGDEESPTSVNNDIPKAPQVREQYQAPGNNKKNKAIATTTVTPWYKRKAVLAALIVVGILIVAVVVAVVAVGGGGGGSEDKMVDASRNQDENHQDDNGSDDIPPGQSGDAPSTDPDDVSSTTTTTTTTEQPPDCIVGKLKTFSQWQVGFFPEPSPAETFSLVFDVQECLTKCAEAGYTSGLFDTNKSDKCVCYDYIGTCIVAYEDDLRFTGYGILFTTECPALCEGNTFCQLEPDDYKCFSLGEYDSRYFELYTKSTTKAKLIEKEEDCLKYCSDTSVAYFEYTSTSEDNKNCYCYDGVDCLTPFGDDNIQLLGRYGKFYLKHRIEVCEQDWCESYPNHWYCMTRNEWSGPEFSFQGTNLHVTASDTKADKEECMKFCASSEGGRFGTLSGGDHNCYCYDGIDCVGGSTGQYYGYLFTKATRHTCTSDDEPSGCVVGEPKSYSLQDVSAHPMEPSATYPLTTINECKQTCSRKGFTTGYYSTSSRFGDNCACYDASQVTCLTRWGDGIKVKPTGTLFTTECFDICSFDYCSANFELAECFTGHVEKHREYSIHDGGELTMTDSTDFVSNANDCQEFCASYEVAWFARTLWDDPGDKCRCYNGVQCLMPWSDLVNPSVARVADAEIYSKAEIPVCESDWCETNPDSWYCFTGQKWQANQYAFYGSDLEVAASTDVTNENACLEFCGPYFAARYSYVSGDNSCYCFENVDCVARWGDQVGANYLSGGAIYTKQGVDECAGDYCDYFPDSWQCFTGQKIDSRQQVPYGTTLEASMKTTTERECLEFCVDYFGAVHLSTSYNSDVDNCSCFSQTNEACLADWGERVDPSQVTRGSIFSKENMRECEQDACSMAASNVALCFSNQKYDIREYFISGDNLVSTEAFDVDTRNECWDHCVEHEVALYKVQRIWGIAAGGECICYDNVGDCLLPWGDDVDTSQVAEGEIYAKKDMPICDIDACEADPNGSLCFTGNAYALKDGAFYGENLVVAAASDTSDEAECRSFCRDHFAARYISSTYRFPSKVETCTCYDHVDCIGSYGSVDSSAFEYGKLWTKKPVGACPTSMDFCRDTPWGHNQRRAESTIATMPPSEITTNSTTQVSTITQLSSQPLEDPASTICFSMNRMSMPEGMLYGNGLVLAASLDTGYSSSECLAFCRPHFAVRFVPNHRLDENVDSCACYDHVECVMPWSENNLFESYDYIYTREPIPTCSNSANYCDEYASDPICDLVST</sequence>
<reference evidence="3" key="1">
    <citation type="submission" date="2021-01" db="EMBL/GenBank/DDBJ databases">
        <authorList>
            <person name="Corre E."/>
            <person name="Pelletier E."/>
            <person name="Niang G."/>
            <person name="Scheremetjew M."/>
            <person name="Finn R."/>
            <person name="Kale V."/>
            <person name="Holt S."/>
            <person name="Cochrane G."/>
            <person name="Meng A."/>
            <person name="Brown T."/>
            <person name="Cohen L."/>
        </authorList>
    </citation>
    <scope>NUCLEOTIDE SEQUENCE</scope>
    <source>
        <strain evidence="3">CCMP127</strain>
    </source>
</reference>
<evidence type="ECO:0000256" key="2">
    <source>
        <dbReference type="SAM" id="Phobius"/>
    </source>
</evidence>
<keyword evidence="2" id="KW-0812">Transmembrane</keyword>
<evidence type="ECO:0000313" key="3">
    <source>
        <dbReference type="EMBL" id="CAE0403931.1"/>
    </source>
</evidence>
<proteinExistence type="predicted"/>
<feature type="compositionally biased region" description="Basic and acidic residues" evidence="1">
    <location>
        <begin position="88"/>
        <end position="106"/>
    </location>
</feature>
<keyword evidence="2" id="KW-1133">Transmembrane helix</keyword>
<gene>
    <name evidence="3" type="ORF">ACOF00016_LOCUS2119</name>
</gene>
<name>A0A7S3KYS1_9STRA</name>
<accession>A0A7S3KYS1</accession>
<evidence type="ECO:0000256" key="1">
    <source>
        <dbReference type="SAM" id="MobiDB-lite"/>
    </source>
</evidence>
<keyword evidence="2" id="KW-0472">Membrane</keyword>
<feature type="transmembrane region" description="Helical" evidence="2">
    <location>
        <begin position="59"/>
        <end position="82"/>
    </location>
</feature>
<dbReference type="EMBL" id="HBIM01002431">
    <property type="protein sequence ID" value="CAE0403931.1"/>
    <property type="molecule type" value="Transcribed_RNA"/>
</dbReference>
<feature type="region of interest" description="Disordered" evidence="1">
    <location>
        <begin position="1"/>
        <end position="28"/>
    </location>
</feature>
<organism evidence="3">
    <name type="scientific">Amphora coffeiformis</name>
    <dbReference type="NCBI Taxonomy" id="265554"/>
    <lineage>
        <taxon>Eukaryota</taxon>
        <taxon>Sar</taxon>
        <taxon>Stramenopiles</taxon>
        <taxon>Ochrophyta</taxon>
        <taxon>Bacillariophyta</taxon>
        <taxon>Bacillariophyceae</taxon>
        <taxon>Bacillariophycidae</taxon>
        <taxon>Thalassiophysales</taxon>
        <taxon>Catenulaceae</taxon>
        <taxon>Amphora</taxon>
    </lineage>
</organism>
<dbReference type="AlphaFoldDB" id="A0A7S3KYS1"/>
<feature type="region of interest" description="Disordered" evidence="1">
    <location>
        <begin position="86"/>
        <end position="142"/>
    </location>
</feature>